<reference evidence="1" key="1">
    <citation type="journal article" date="2021" name="Microorganisms">
        <title>The Ever-Expanding Pseudomonas Genus: Description of 43 New Species and Partition of the Pseudomonas putida Group.</title>
        <authorList>
            <person name="Girard L."/>
            <person name="Lood C."/>
            <person name="Hofte M."/>
            <person name="Vandamme P."/>
            <person name="Rokni-Zadeh H."/>
            <person name="van Noort V."/>
            <person name="Lavigne R."/>
            <person name="De Mot R."/>
        </authorList>
    </citation>
    <scope>NUCLEOTIDE SEQUENCE</scope>
    <source>
        <strain evidence="1">COW40</strain>
    </source>
</reference>
<dbReference type="EMBL" id="CP077076">
    <property type="protein sequence ID" value="QXH49646.1"/>
    <property type="molecule type" value="Genomic_DNA"/>
</dbReference>
<name>A0ABX8N1L8_9PSED</name>
<dbReference type="RefSeq" id="WP_217839263.1">
    <property type="nucleotide sequence ID" value="NZ_CP077076.1"/>
</dbReference>
<evidence type="ECO:0008006" key="3">
    <source>
        <dbReference type="Google" id="ProtNLM"/>
    </source>
</evidence>
<gene>
    <name evidence="1" type="ORF">KSS94_17020</name>
</gene>
<accession>A0ABX8N1L8</accession>
<proteinExistence type="predicted"/>
<evidence type="ECO:0000313" key="2">
    <source>
        <dbReference type="Proteomes" id="UP001046350"/>
    </source>
</evidence>
<sequence length="226" mass="24979">MQRVFISGSITLKRLGPQVEARLDNIRTSQLQVLVGDASGVDSAVQRYFSSHGYDAVRLYCSGQAPRHNIGGWPQVNVVPPANARGRALYTAKDLRMAEDCDFGLMVWDCKSPGTLSNVIELLHRNKKSVVYLQPQDAFLTISAADDLHALLGHMDPVARQEADKKIGLSKKLAQLASPTDDGDDPRQLQAQIDHHRARIASHQQQIDELQARLARLAPVDDLFPN</sequence>
<dbReference type="Proteomes" id="UP001046350">
    <property type="component" value="Chromosome"/>
</dbReference>
<protein>
    <recommendedName>
        <fullName evidence="3">Defence against restriction A N-terminal domain-containing protein</fullName>
    </recommendedName>
</protein>
<keyword evidence="2" id="KW-1185">Reference proteome</keyword>
<evidence type="ECO:0000313" key="1">
    <source>
        <dbReference type="EMBL" id="QXH49646.1"/>
    </source>
</evidence>
<organism evidence="1 2">
    <name type="scientific">Pseudomonas fakonensis</name>
    <dbReference type="NCBI Taxonomy" id="2842355"/>
    <lineage>
        <taxon>Bacteria</taxon>
        <taxon>Pseudomonadati</taxon>
        <taxon>Pseudomonadota</taxon>
        <taxon>Gammaproteobacteria</taxon>
        <taxon>Pseudomonadales</taxon>
        <taxon>Pseudomonadaceae</taxon>
        <taxon>Pseudomonas</taxon>
    </lineage>
</organism>